<dbReference type="GO" id="GO:0006166">
    <property type="term" value="P:purine ribonucleoside salvage"/>
    <property type="evidence" value="ECO:0007669"/>
    <property type="project" value="TreeGrafter"/>
</dbReference>
<dbReference type="SUPFAM" id="SSF55957">
    <property type="entry name" value="Phosphoglucomutase, C-terminal domain"/>
    <property type="match status" value="1"/>
</dbReference>
<dbReference type="InterPro" id="IPR016066">
    <property type="entry name" value="A-D-PHexomutase_CS"/>
</dbReference>
<dbReference type="InterPro" id="IPR005844">
    <property type="entry name" value="A-D-PHexomutase_a/b/a-I"/>
</dbReference>
<dbReference type="GO" id="GO:0000287">
    <property type="term" value="F:magnesium ion binding"/>
    <property type="evidence" value="ECO:0007669"/>
    <property type="project" value="InterPro"/>
</dbReference>
<dbReference type="Pfam" id="PF02879">
    <property type="entry name" value="PGM_PMM_II"/>
    <property type="match status" value="1"/>
</dbReference>
<evidence type="ECO:0000256" key="9">
    <source>
        <dbReference type="ARBA" id="ARBA00023235"/>
    </source>
</evidence>
<evidence type="ECO:0000256" key="1">
    <source>
        <dbReference type="ARBA" id="ARBA00001946"/>
    </source>
</evidence>
<keyword evidence="7 11" id="KW-0479">Metal-binding</keyword>
<evidence type="ECO:0000313" key="15">
    <source>
        <dbReference type="EMBL" id="GAT96063.1"/>
    </source>
</evidence>
<feature type="domain" description="Alpha-D-phosphohexomutase alpha/beta/alpha" evidence="14">
    <location>
        <begin position="332"/>
        <end position="457"/>
    </location>
</feature>
<dbReference type="Pfam" id="PF02880">
    <property type="entry name" value="PGM_PMM_III"/>
    <property type="match status" value="1"/>
</dbReference>
<dbReference type="AlphaFoldDB" id="A0A5K1US59"/>
<evidence type="ECO:0000256" key="4">
    <source>
        <dbReference type="ARBA" id="ARBA00022490"/>
    </source>
</evidence>
<dbReference type="GO" id="GO:0005634">
    <property type="term" value="C:nucleus"/>
    <property type="evidence" value="ECO:0007669"/>
    <property type="project" value="TreeGrafter"/>
</dbReference>
<dbReference type="SUPFAM" id="SSF53738">
    <property type="entry name" value="Phosphoglucomutase, first 3 domains"/>
    <property type="match status" value="3"/>
</dbReference>
<feature type="domain" description="Alpha-D-phosphohexomutase alpha/beta/alpha" evidence="12">
    <location>
        <begin position="55"/>
        <end position="193"/>
    </location>
</feature>
<evidence type="ECO:0000259" key="13">
    <source>
        <dbReference type="Pfam" id="PF02879"/>
    </source>
</evidence>
<evidence type="ECO:0000256" key="6">
    <source>
        <dbReference type="ARBA" id="ARBA00022553"/>
    </source>
</evidence>
<comment type="caution">
    <text evidence="15">The sequence shown here is derived from an EMBL/GenBank/DDBJ whole genome shotgun (WGS) entry which is preliminary data.</text>
</comment>
<evidence type="ECO:0000259" key="14">
    <source>
        <dbReference type="Pfam" id="PF02880"/>
    </source>
</evidence>
<dbReference type="InterPro" id="IPR036900">
    <property type="entry name" value="A-D-PHexomutase_C_sf"/>
</dbReference>
<dbReference type="GO" id="GO:0008973">
    <property type="term" value="F:phosphopentomutase activity"/>
    <property type="evidence" value="ECO:0007669"/>
    <property type="project" value="TreeGrafter"/>
</dbReference>
<dbReference type="VEuPathDB" id="AmoebaDB:EHI_185280"/>
<evidence type="ECO:0000256" key="10">
    <source>
        <dbReference type="ARBA" id="ARBA00023277"/>
    </source>
</evidence>
<evidence type="ECO:0000256" key="3">
    <source>
        <dbReference type="ARBA" id="ARBA00010231"/>
    </source>
</evidence>
<dbReference type="VEuPathDB" id="AmoebaDB:EHI5A_064580"/>
<evidence type="ECO:0000256" key="7">
    <source>
        <dbReference type="ARBA" id="ARBA00022723"/>
    </source>
</evidence>
<name>A0A5K1US59_ENTHI</name>
<keyword evidence="4" id="KW-0963">Cytoplasm</keyword>
<dbReference type="CDD" id="cd05799">
    <property type="entry name" value="PGM2"/>
    <property type="match status" value="1"/>
</dbReference>
<protein>
    <submittedName>
        <fullName evidence="15">Phosphoglucomutase phosphomannomutase family protei</fullName>
    </submittedName>
</protein>
<dbReference type="Pfam" id="PF02878">
    <property type="entry name" value="PGM_PMM_I"/>
    <property type="match status" value="1"/>
</dbReference>
<comment type="subcellular location">
    <subcellularLocation>
        <location evidence="2">Cytoplasm</location>
    </subcellularLocation>
</comment>
<dbReference type="FunFam" id="3.40.120.10:FF:000035">
    <property type="entry name" value="Pgm3p"/>
    <property type="match status" value="1"/>
</dbReference>
<dbReference type="PRINTS" id="PR00509">
    <property type="entry name" value="PGMPMM"/>
</dbReference>
<dbReference type="InterPro" id="IPR005846">
    <property type="entry name" value="A-D-PHexomutase_a/b/a-III"/>
</dbReference>
<comment type="similarity">
    <text evidence="3 11">Belongs to the phosphohexose mutase family.</text>
</comment>
<dbReference type="Proteomes" id="UP000078387">
    <property type="component" value="Unassembled WGS sequence"/>
</dbReference>
<evidence type="ECO:0000313" key="16">
    <source>
        <dbReference type="Proteomes" id="UP000078387"/>
    </source>
</evidence>
<sequence length="594" mass="66650">MALNNYIKKTEMDYLYEQAALWLKWDKTPETRKEIEDLVASKNEEELKKRFCKRIEFGTAGLRGKMCAGFNCMNNLIVQQASQGLALAVEELVQNAHEKGVVIGYDGRYHSKEFAAITAKVFISKGFKTYLFSTLCPTPWTAFAVGYLKTACGVMVTASHNPKADNGYKVYWENGCQIIEPIDANIASKIHSNLEPWDLSNVDISKVIDPLADVSAEYYKQMMLTIPHFECPEQPKVKYVYTAMHGVGSKYVQDAFKTAKLPQPILVPLQNEPDPEFPTVPFPNPEEGKGALKCSIEVAEANGATVIIANDPDADRLSVAVKSGNGWRQFTGNEMANLIADWTYNKYIVSGDKTPAFMVRSTVSSSFISKMGEVEGFDTYETLTGFKWIGNKAKEIVDTQHKKLLMAYEEAIGFVIGNMSYDKDGVRAAVCFAAMALEYAEQGFNLEDRLNMLYEKYGYFASNNKYYFCYDPKLMEKIFNKMRNNGQYYWKFGKYAVKSIRDLTVGIDTAQPDKKPLLPVSASTQMITYTFENGCKATLRGSGTEPKLKYYIELPGKKGVKAEDVIAELMDLSHELLQASLEPEKNGLIPPKAE</sequence>
<dbReference type="InterPro" id="IPR005841">
    <property type="entry name" value="Alpha-D-phosphohexomutase_SF"/>
</dbReference>
<dbReference type="Gene3D" id="3.40.120.10">
    <property type="entry name" value="Alpha-D-Glucose-1,6-Bisphosphate, subunit A, domain 3"/>
    <property type="match status" value="3"/>
</dbReference>
<dbReference type="OMA" id="RYKSKEF"/>
<keyword evidence="8 11" id="KW-0460">Magnesium</keyword>
<keyword evidence="9" id="KW-0413">Isomerase</keyword>
<evidence type="ECO:0000256" key="11">
    <source>
        <dbReference type="RuleBase" id="RU004326"/>
    </source>
</evidence>
<organism evidence="15 16">
    <name type="scientific">Entamoeba histolytica</name>
    <dbReference type="NCBI Taxonomy" id="5759"/>
    <lineage>
        <taxon>Eukaryota</taxon>
        <taxon>Amoebozoa</taxon>
        <taxon>Evosea</taxon>
        <taxon>Archamoebae</taxon>
        <taxon>Mastigamoebida</taxon>
        <taxon>Entamoebidae</taxon>
        <taxon>Entamoeba</taxon>
    </lineage>
</organism>
<dbReference type="GO" id="GO:0005737">
    <property type="term" value="C:cytoplasm"/>
    <property type="evidence" value="ECO:0007669"/>
    <property type="project" value="UniProtKB-SubCell"/>
</dbReference>
<dbReference type="PROSITE" id="PS00710">
    <property type="entry name" value="PGM_PMM"/>
    <property type="match status" value="1"/>
</dbReference>
<dbReference type="PANTHER" id="PTHR45745">
    <property type="entry name" value="PHOSPHOMANNOMUTASE 45A"/>
    <property type="match status" value="1"/>
</dbReference>
<feature type="domain" description="Alpha-D-phosphohexomutase alpha/beta/alpha" evidence="13">
    <location>
        <begin position="221"/>
        <end position="323"/>
    </location>
</feature>
<proteinExistence type="inferred from homology"/>
<evidence type="ECO:0000259" key="12">
    <source>
        <dbReference type="Pfam" id="PF02878"/>
    </source>
</evidence>
<reference evidence="15 16" key="1">
    <citation type="submission" date="2016-05" db="EMBL/GenBank/DDBJ databases">
        <title>First whole genome sequencing of Entamoeba histolytica HM1:IMSS-clone-6.</title>
        <authorList>
            <person name="Mukherjee Avik.K."/>
            <person name="Izumyama S."/>
            <person name="Nakada-Tsukui K."/>
            <person name="Nozaki T."/>
        </authorList>
    </citation>
    <scope>NUCLEOTIDE SEQUENCE [LARGE SCALE GENOMIC DNA]</scope>
    <source>
        <strain evidence="15 16">HM1:IMSS clone 6</strain>
    </source>
</reference>
<evidence type="ECO:0000256" key="5">
    <source>
        <dbReference type="ARBA" id="ARBA00022526"/>
    </source>
</evidence>
<dbReference type="InterPro" id="IPR005845">
    <property type="entry name" value="A-D-PHexomutase_a/b/a-II"/>
</dbReference>
<dbReference type="GO" id="GO:0006006">
    <property type="term" value="P:glucose metabolic process"/>
    <property type="evidence" value="ECO:0007669"/>
    <property type="project" value="UniProtKB-KW"/>
</dbReference>
<evidence type="ECO:0000256" key="8">
    <source>
        <dbReference type="ARBA" id="ARBA00022842"/>
    </source>
</evidence>
<comment type="cofactor">
    <cofactor evidence="1">
        <name>Mg(2+)</name>
        <dbReference type="ChEBI" id="CHEBI:18420"/>
    </cofactor>
</comment>
<keyword evidence="10" id="KW-0119">Carbohydrate metabolism</keyword>
<dbReference type="PANTHER" id="PTHR45745:SF1">
    <property type="entry name" value="PHOSPHOGLUCOMUTASE 2B-RELATED"/>
    <property type="match status" value="1"/>
</dbReference>
<dbReference type="InterPro" id="IPR016055">
    <property type="entry name" value="A-D-PHexomutase_a/b/a-I/II/III"/>
</dbReference>
<evidence type="ECO:0000256" key="2">
    <source>
        <dbReference type="ARBA" id="ARBA00004496"/>
    </source>
</evidence>
<dbReference type="VEuPathDB" id="AmoebaDB:KM1_105370"/>
<gene>
    <name evidence="15" type="ORF">CL6EHI_185280</name>
</gene>
<accession>A0A5K1US59</accession>
<keyword evidence="5" id="KW-0313">Glucose metabolism</keyword>
<dbReference type="VEuPathDB" id="AmoebaDB:EHI7A_054890"/>
<keyword evidence="6" id="KW-0597">Phosphoprotein</keyword>
<dbReference type="VEuPathDB" id="AmoebaDB:EHI8A_054190"/>
<dbReference type="EMBL" id="BDEQ01000001">
    <property type="protein sequence ID" value="GAT96063.1"/>
    <property type="molecule type" value="Genomic_DNA"/>
</dbReference>